<dbReference type="AlphaFoldDB" id="A0AA92K1E3"/>
<sequence length="108" mass="11959">MDFGRNNRRIELQRRVQGRTPSGQPADGWETVARPYARPLGQSGREAMAAGKETATRQVSLRIRYRTGITAAWRVIYDGQVGDIKAVLPDEAGREHVDLLVEIGASRG</sequence>
<name>A0AA92K1E3_RALSL</name>
<reference evidence="3" key="1">
    <citation type="submission" date="2020-04" db="EMBL/GenBank/DDBJ databases">
        <title>Ralstonia solanacearum UW576, UW763, UW773, and UW774.</title>
        <authorList>
            <person name="Steidl O."/>
            <person name="Truchon A."/>
            <person name="Allen C."/>
        </authorList>
    </citation>
    <scope>NUCLEOTIDE SEQUENCE [LARGE SCALE GENOMIC DNA]</scope>
    <source>
        <strain evidence="3">UW774</strain>
    </source>
</reference>
<dbReference type="NCBIfam" id="TIGR01563">
    <property type="entry name" value="gp16_SPP1"/>
    <property type="match status" value="1"/>
</dbReference>
<gene>
    <name evidence="2" type="ORF">HF909_09100</name>
</gene>
<organism evidence="2 3">
    <name type="scientific">Ralstonia solanacearum</name>
    <name type="common">Pseudomonas solanacearum</name>
    <dbReference type="NCBI Taxonomy" id="305"/>
    <lineage>
        <taxon>Bacteria</taxon>
        <taxon>Pseudomonadati</taxon>
        <taxon>Pseudomonadota</taxon>
        <taxon>Betaproteobacteria</taxon>
        <taxon>Burkholderiales</taxon>
        <taxon>Burkholderiaceae</taxon>
        <taxon>Ralstonia</taxon>
        <taxon>Ralstonia solanacearum species complex</taxon>
    </lineage>
</organism>
<dbReference type="EMBL" id="CP051169">
    <property type="protein sequence ID" value="QOK96578.1"/>
    <property type="molecule type" value="Genomic_DNA"/>
</dbReference>
<dbReference type="Gene3D" id="2.40.10.270">
    <property type="entry name" value="Bacteriophage SPP1 head-tail adaptor protein"/>
    <property type="match status" value="1"/>
</dbReference>
<dbReference type="Pfam" id="PF05521">
    <property type="entry name" value="Phage_HCP"/>
    <property type="match status" value="1"/>
</dbReference>
<proteinExistence type="predicted"/>
<dbReference type="InterPro" id="IPR008767">
    <property type="entry name" value="Phage_SPP1_head-tail_adaptor"/>
</dbReference>
<accession>A0AA92K1E3</accession>
<evidence type="ECO:0000313" key="3">
    <source>
        <dbReference type="Proteomes" id="UP000593970"/>
    </source>
</evidence>
<evidence type="ECO:0000256" key="1">
    <source>
        <dbReference type="SAM" id="MobiDB-lite"/>
    </source>
</evidence>
<feature type="region of interest" description="Disordered" evidence="1">
    <location>
        <begin position="1"/>
        <end position="32"/>
    </location>
</feature>
<protein>
    <submittedName>
        <fullName evidence="2">Phage head closure protein</fullName>
    </submittedName>
</protein>
<dbReference type="Proteomes" id="UP000593970">
    <property type="component" value="Chromosome"/>
</dbReference>
<dbReference type="InterPro" id="IPR038666">
    <property type="entry name" value="SSP1_head-tail_sf"/>
</dbReference>
<evidence type="ECO:0000313" key="2">
    <source>
        <dbReference type="EMBL" id="QOK96578.1"/>
    </source>
</evidence>